<dbReference type="EMBL" id="JAPKHW010000028">
    <property type="protein sequence ID" value="MCX4149278.1"/>
    <property type="molecule type" value="Genomic_DNA"/>
</dbReference>
<dbReference type="EC" id="2.4.-.-" evidence="4"/>
<comment type="caution">
    <text evidence="4">The sequence shown here is derived from an EMBL/GenBank/DDBJ whole genome shotgun (WGS) entry which is preliminary data.</text>
</comment>
<evidence type="ECO:0000313" key="4">
    <source>
        <dbReference type="EMBL" id="MDQ6411095.1"/>
    </source>
</evidence>
<proteinExistence type="predicted"/>
<dbReference type="InterPro" id="IPR050194">
    <property type="entry name" value="Glycosyltransferase_grp1"/>
</dbReference>
<accession>A0AAP5EXL6</accession>
<dbReference type="PANTHER" id="PTHR45947">
    <property type="entry name" value="SULFOQUINOVOSYL TRANSFERASE SQD2"/>
    <property type="match status" value="1"/>
</dbReference>
<dbReference type="Proteomes" id="UP001209412">
    <property type="component" value="Unassembled WGS sequence"/>
</dbReference>
<keyword evidence="5" id="KW-1185">Reference proteome</keyword>
<evidence type="ECO:0000313" key="5">
    <source>
        <dbReference type="Proteomes" id="UP001209412"/>
    </source>
</evidence>
<dbReference type="RefSeq" id="WP_266260188.1">
    <property type="nucleotide sequence ID" value="NZ_JAMXWF010000028.1"/>
</dbReference>
<dbReference type="InterPro" id="IPR028098">
    <property type="entry name" value="Glyco_trans_4-like_N"/>
</dbReference>
<dbReference type="Proteomes" id="UP001242288">
    <property type="component" value="Unassembled WGS sequence"/>
</dbReference>
<dbReference type="PANTHER" id="PTHR45947:SF3">
    <property type="entry name" value="SULFOQUINOVOSYL TRANSFERASE SQD2"/>
    <property type="match status" value="1"/>
</dbReference>
<feature type="domain" description="Glycosyltransferase subfamily 4-like N-terminal" evidence="2">
    <location>
        <begin position="100"/>
        <end position="213"/>
    </location>
</feature>
<keyword evidence="4" id="KW-0328">Glycosyltransferase</keyword>
<dbReference type="GO" id="GO:0016757">
    <property type="term" value="F:glycosyltransferase activity"/>
    <property type="evidence" value="ECO:0007669"/>
    <property type="project" value="UniProtKB-KW"/>
</dbReference>
<dbReference type="EMBL" id="JAMXWF010000028">
    <property type="protein sequence ID" value="MDQ6411095.1"/>
    <property type="molecule type" value="Genomic_DNA"/>
</dbReference>
<keyword evidence="4" id="KW-0808">Transferase</keyword>
<dbReference type="Pfam" id="PF00534">
    <property type="entry name" value="Glycos_transf_1"/>
    <property type="match status" value="1"/>
</dbReference>
<dbReference type="InterPro" id="IPR001296">
    <property type="entry name" value="Glyco_trans_1"/>
</dbReference>
<evidence type="ECO:0000259" key="2">
    <source>
        <dbReference type="Pfam" id="PF13439"/>
    </source>
</evidence>
<sequence length="412" mass="45775">MNATSNFVFIVGKFPATSETFVLDHVLAMKSAGNIVTVIAERTENEIAALAKLKECGLENVVKYYDVPKSRFKKMIRSMAGLVVLGKQSPISTIRLLAEVCFFAPLSWNYLLIAHATRGMARKKVTVICHFGPNGLVGAALCKSGFLHGRLITIFHGNDVTAYIALKGRNVYQYLFKNGDWLFPVSSYFSERLGSLGCPPGKLKVHHVGIDSDSYIFSPRTRYEREITIVTVARLVEKKGHAYMLNAMDLLKNRGILARYVIVGDGPERLRLEAQARGMDLQDSVEFRGSATHYEVRQWMHACDLFVLPSVTAENGDQEGIPVSLMEAMAVGRLVITTRHSGIPELVRDGESGFLVQEKDAFGLAEAILRSLVLTAEQRQEILREARNTIERDFNACLLNREFANFVASAAL</sequence>
<feature type="domain" description="Glycosyl transferase family 1" evidence="1">
    <location>
        <begin position="221"/>
        <end position="387"/>
    </location>
</feature>
<evidence type="ECO:0000313" key="3">
    <source>
        <dbReference type="EMBL" id="MCX4149278.1"/>
    </source>
</evidence>
<evidence type="ECO:0000259" key="1">
    <source>
        <dbReference type="Pfam" id="PF00534"/>
    </source>
</evidence>
<evidence type="ECO:0000313" key="6">
    <source>
        <dbReference type="Proteomes" id="UP001242288"/>
    </source>
</evidence>
<organism evidence="4 6">
    <name type="scientific">Paraburkholderia madseniana</name>
    <dbReference type="NCBI Taxonomy" id="2599607"/>
    <lineage>
        <taxon>Bacteria</taxon>
        <taxon>Pseudomonadati</taxon>
        <taxon>Pseudomonadota</taxon>
        <taxon>Betaproteobacteria</taxon>
        <taxon>Burkholderiales</taxon>
        <taxon>Burkholderiaceae</taxon>
        <taxon>Paraburkholderia</taxon>
    </lineage>
</organism>
<name>A0AAP5EXL6_9BURK</name>
<dbReference type="Pfam" id="PF13439">
    <property type="entry name" value="Glyco_transf_4"/>
    <property type="match status" value="1"/>
</dbReference>
<protein>
    <submittedName>
        <fullName evidence="4">Glycosyltransferase</fullName>
        <ecNumber evidence="4">2.4.-.-</ecNumber>
    </submittedName>
</protein>
<dbReference type="AlphaFoldDB" id="A0AAP5EXL6"/>
<gene>
    <name evidence="4" type="ORF">NIE36_28385</name>
    <name evidence="3" type="ORF">OSB80_28455</name>
</gene>
<dbReference type="SUPFAM" id="SSF53756">
    <property type="entry name" value="UDP-Glycosyltransferase/glycogen phosphorylase"/>
    <property type="match status" value="1"/>
</dbReference>
<dbReference type="Gene3D" id="3.40.50.2000">
    <property type="entry name" value="Glycogen Phosphorylase B"/>
    <property type="match status" value="2"/>
</dbReference>
<reference evidence="4" key="1">
    <citation type="submission" date="2022-06" db="EMBL/GenBank/DDBJ databases">
        <title>PHB producers.</title>
        <authorList>
            <person name="Besaury L."/>
        </authorList>
    </citation>
    <scope>NUCLEOTIDE SEQUENCE</scope>
    <source>
        <strain evidence="4 5">SEWS6</strain>
    </source>
</reference>